<evidence type="ECO:0000313" key="4">
    <source>
        <dbReference type="WBParaSite" id="ASIM_0000626501-mRNA-1"/>
    </source>
</evidence>
<dbReference type="EMBL" id="UYRR01012625">
    <property type="protein sequence ID" value="VDK26445.1"/>
    <property type="molecule type" value="Genomic_DNA"/>
</dbReference>
<proteinExistence type="predicted"/>
<gene>
    <name evidence="2" type="ORF">ASIM_LOCUS6049</name>
</gene>
<evidence type="ECO:0000313" key="2">
    <source>
        <dbReference type="EMBL" id="VDK26445.1"/>
    </source>
</evidence>
<sequence>MSERDGQCSKSSESMECSGQRTQLLPTSPERTALSLFTKDEFSPEGGEQSSRISEILSQFPTTGKF</sequence>
<reference evidence="2 3" key="2">
    <citation type="submission" date="2018-11" db="EMBL/GenBank/DDBJ databases">
        <authorList>
            <consortium name="Pathogen Informatics"/>
        </authorList>
    </citation>
    <scope>NUCLEOTIDE SEQUENCE [LARGE SCALE GENOMIC DNA]</scope>
</reference>
<feature type="compositionally biased region" description="Polar residues" evidence="1">
    <location>
        <begin position="48"/>
        <end position="66"/>
    </location>
</feature>
<name>A0A0M3JF65_ANISI</name>
<reference evidence="4" key="1">
    <citation type="submission" date="2017-02" db="UniProtKB">
        <authorList>
            <consortium name="WormBaseParasite"/>
        </authorList>
    </citation>
    <scope>IDENTIFICATION</scope>
</reference>
<dbReference type="WBParaSite" id="ASIM_0000626501-mRNA-1">
    <property type="protein sequence ID" value="ASIM_0000626501-mRNA-1"/>
    <property type="gene ID" value="ASIM_0000626501"/>
</dbReference>
<feature type="region of interest" description="Disordered" evidence="1">
    <location>
        <begin position="1"/>
        <end position="66"/>
    </location>
</feature>
<accession>A0A0M3JF65</accession>
<keyword evidence="3" id="KW-1185">Reference proteome</keyword>
<organism evidence="4">
    <name type="scientific">Anisakis simplex</name>
    <name type="common">Herring worm</name>
    <dbReference type="NCBI Taxonomy" id="6269"/>
    <lineage>
        <taxon>Eukaryota</taxon>
        <taxon>Metazoa</taxon>
        <taxon>Ecdysozoa</taxon>
        <taxon>Nematoda</taxon>
        <taxon>Chromadorea</taxon>
        <taxon>Rhabditida</taxon>
        <taxon>Spirurina</taxon>
        <taxon>Ascaridomorpha</taxon>
        <taxon>Ascaridoidea</taxon>
        <taxon>Anisakidae</taxon>
        <taxon>Anisakis</taxon>
        <taxon>Anisakis simplex complex</taxon>
    </lineage>
</organism>
<protein>
    <submittedName>
        <fullName evidence="2 4">Uncharacterized protein</fullName>
    </submittedName>
</protein>
<dbReference type="AlphaFoldDB" id="A0A0M3JF65"/>
<evidence type="ECO:0000313" key="3">
    <source>
        <dbReference type="Proteomes" id="UP000267096"/>
    </source>
</evidence>
<feature type="compositionally biased region" description="Polar residues" evidence="1">
    <location>
        <begin position="8"/>
        <end position="30"/>
    </location>
</feature>
<dbReference type="Proteomes" id="UP000267096">
    <property type="component" value="Unassembled WGS sequence"/>
</dbReference>
<evidence type="ECO:0000256" key="1">
    <source>
        <dbReference type="SAM" id="MobiDB-lite"/>
    </source>
</evidence>